<sequence>MKTFISIATLSFFTLISCGQKKEITEDFITLPNHLQEVSGLHYDTTSKTFWTVQDSGNSNELYQIDSTGNIVHTVKIKNQKNKDWEELTSDSEGNLYIGDFGNNKNTRKDLKIIKVEKNNLVKEEVDASAIISFEYPEQKQFPPKDTELIYDAEAFFLYNDNFYIFTKNRSKGFDGRSNVYKIPNVAGHHKAQLVQTFKGCNVYKHCAITGAAISPDQKTFVLLSHSKLWIIDGFNPNAILDGKISEHKLNHVSQKESVSFDGNNTVYIADEVKKQTGGKIYKVDLGALKPKP</sequence>
<evidence type="ECO:0000256" key="4">
    <source>
        <dbReference type="ARBA" id="ARBA00023136"/>
    </source>
</evidence>
<evidence type="ECO:0000256" key="3">
    <source>
        <dbReference type="ARBA" id="ARBA00022475"/>
    </source>
</evidence>
<dbReference type="AlphaFoldDB" id="A0A1G8FY74"/>
<evidence type="ECO:0000256" key="1">
    <source>
        <dbReference type="ARBA" id="ARBA00004236"/>
    </source>
</evidence>
<dbReference type="EMBL" id="FNDQ01000020">
    <property type="protein sequence ID" value="SDH87037.1"/>
    <property type="molecule type" value="Genomic_DNA"/>
</dbReference>
<dbReference type="Proteomes" id="UP000243588">
    <property type="component" value="Unassembled WGS sequence"/>
</dbReference>
<dbReference type="RefSeq" id="WP_090409904.1">
    <property type="nucleotide sequence ID" value="NZ_FNDQ01000020.1"/>
</dbReference>
<keyword evidence="3" id="KW-1003">Cell membrane</keyword>
<dbReference type="InterPro" id="IPR009722">
    <property type="entry name" value="YjiK/CarP"/>
</dbReference>
<name>A0A1G8FY74_9FLAO</name>
<dbReference type="STRING" id="702745.SAMN05421818_12038"/>
<proteinExistence type="inferred from homology"/>
<evidence type="ECO:0000313" key="5">
    <source>
        <dbReference type="EMBL" id="SDH87037.1"/>
    </source>
</evidence>
<evidence type="ECO:0000313" key="6">
    <source>
        <dbReference type="Proteomes" id="UP000243588"/>
    </source>
</evidence>
<reference evidence="6" key="1">
    <citation type="submission" date="2016-10" db="EMBL/GenBank/DDBJ databases">
        <authorList>
            <person name="Varghese N."/>
            <person name="Submissions S."/>
        </authorList>
    </citation>
    <scope>NUCLEOTIDE SEQUENCE [LARGE SCALE GENOMIC DNA]</scope>
    <source>
        <strain evidence="6">DSM 23313</strain>
    </source>
</reference>
<protein>
    <submittedName>
        <fullName evidence="5">SdiA-regulated</fullName>
    </submittedName>
</protein>
<dbReference type="InterPro" id="IPR011042">
    <property type="entry name" value="6-blade_b-propeller_TolB-like"/>
</dbReference>
<accession>A0A1G8FY74</accession>
<comment type="subcellular location">
    <subcellularLocation>
        <location evidence="1">Cell membrane</location>
    </subcellularLocation>
</comment>
<dbReference type="GO" id="GO:0005886">
    <property type="term" value="C:plasma membrane"/>
    <property type="evidence" value="ECO:0007669"/>
    <property type="project" value="UniProtKB-SubCell"/>
</dbReference>
<keyword evidence="4" id="KW-0472">Membrane</keyword>
<comment type="similarity">
    <text evidence="2">Belongs to the YjiK family.</text>
</comment>
<keyword evidence="6" id="KW-1185">Reference proteome</keyword>
<evidence type="ECO:0000256" key="2">
    <source>
        <dbReference type="ARBA" id="ARBA00009852"/>
    </source>
</evidence>
<organism evidence="5 6">
    <name type="scientific">Myroides phaeus</name>
    <dbReference type="NCBI Taxonomy" id="702745"/>
    <lineage>
        <taxon>Bacteria</taxon>
        <taxon>Pseudomonadati</taxon>
        <taxon>Bacteroidota</taxon>
        <taxon>Flavobacteriia</taxon>
        <taxon>Flavobacteriales</taxon>
        <taxon>Flavobacteriaceae</taxon>
        <taxon>Myroides</taxon>
    </lineage>
</organism>
<gene>
    <name evidence="5" type="ORF">SAMN05421818_12038</name>
</gene>
<dbReference type="Gene3D" id="2.120.10.30">
    <property type="entry name" value="TolB, C-terminal domain"/>
    <property type="match status" value="1"/>
</dbReference>
<dbReference type="PROSITE" id="PS51257">
    <property type="entry name" value="PROKAR_LIPOPROTEIN"/>
    <property type="match status" value="1"/>
</dbReference>
<dbReference type="SUPFAM" id="SSF101898">
    <property type="entry name" value="NHL repeat"/>
    <property type="match status" value="1"/>
</dbReference>
<dbReference type="Pfam" id="PF06977">
    <property type="entry name" value="SdiA-regulated"/>
    <property type="match status" value="1"/>
</dbReference>